<name>A0A0C9TV35_PAXIN</name>
<accession>A0A0C9TV35</accession>
<sequence>MSWVLVPVLEDALDGEKVFVNLCDQVLNIAIFWDQGPAADTMEGKEEEVSISDIYLQSSPVPSSLTGITFVMGTTNVEEHLERACLALEVSHLAAMLYKAHFPWWPPSAWPEDCTRCGGRITKGELKPMPSKGKFVKW</sequence>
<reference evidence="2" key="2">
    <citation type="submission" date="2015-01" db="EMBL/GenBank/DDBJ databases">
        <title>Evolutionary Origins and Diversification of the Mycorrhizal Mutualists.</title>
        <authorList>
            <consortium name="DOE Joint Genome Institute"/>
            <consortium name="Mycorrhizal Genomics Consortium"/>
            <person name="Kohler A."/>
            <person name="Kuo A."/>
            <person name="Nagy L.G."/>
            <person name="Floudas D."/>
            <person name="Copeland A."/>
            <person name="Barry K.W."/>
            <person name="Cichocki N."/>
            <person name="Veneault-Fourrey C."/>
            <person name="LaButti K."/>
            <person name="Lindquist E.A."/>
            <person name="Lipzen A."/>
            <person name="Lundell T."/>
            <person name="Morin E."/>
            <person name="Murat C."/>
            <person name="Riley R."/>
            <person name="Ohm R."/>
            <person name="Sun H."/>
            <person name="Tunlid A."/>
            <person name="Henrissat B."/>
            <person name="Grigoriev I.V."/>
            <person name="Hibbett D.S."/>
            <person name="Martin F."/>
        </authorList>
    </citation>
    <scope>NUCLEOTIDE SEQUENCE [LARGE SCALE GENOMIC DNA]</scope>
    <source>
        <strain evidence="2">ATCC 200175</strain>
    </source>
</reference>
<organism evidence="1 2">
    <name type="scientific">Paxillus involutus ATCC 200175</name>
    <dbReference type="NCBI Taxonomy" id="664439"/>
    <lineage>
        <taxon>Eukaryota</taxon>
        <taxon>Fungi</taxon>
        <taxon>Dikarya</taxon>
        <taxon>Basidiomycota</taxon>
        <taxon>Agaricomycotina</taxon>
        <taxon>Agaricomycetes</taxon>
        <taxon>Agaricomycetidae</taxon>
        <taxon>Boletales</taxon>
        <taxon>Paxilineae</taxon>
        <taxon>Paxillaceae</taxon>
        <taxon>Paxillus</taxon>
    </lineage>
</organism>
<evidence type="ECO:0000313" key="2">
    <source>
        <dbReference type="Proteomes" id="UP000053647"/>
    </source>
</evidence>
<dbReference type="HOGENOM" id="CLU_1855905_0_0_1"/>
<dbReference type="EMBL" id="KN819376">
    <property type="protein sequence ID" value="KIJ11607.1"/>
    <property type="molecule type" value="Genomic_DNA"/>
</dbReference>
<keyword evidence="2" id="KW-1185">Reference proteome</keyword>
<gene>
    <name evidence="1" type="ORF">PAXINDRAFT_157255</name>
</gene>
<protein>
    <submittedName>
        <fullName evidence="1">Uncharacterized protein</fullName>
    </submittedName>
</protein>
<evidence type="ECO:0000313" key="1">
    <source>
        <dbReference type="EMBL" id="KIJ11607.1"/>
    </source>
</evidence>
<dbReference type="Proteomes" id="UP000053647">
    <property type="component" value="Unassembled WGS sequence"/>
</dbReference>
<dbReference type="AlphaFoldDB" id="A0A0C9TV35"/>
<proteinExistence type="predicted"/>
<reference evidence="1 2" key="1">
    <citation type="submission" date="2014-06" db="EMBL/GenBank/DDBJ databases">
        <authorList>
            <consortium name="DOE Joint Genome Institute"/>
            <person name="Kuo A."/>
            <person name="Kohler A."/>
            <person name="Nagy L.G."/>
            <person name="Floudas D."/>
            <person name="Copeland A."/>
            <person name="Barry K.W."/>
            <person name="Cichocki N."/>
            <person name="Veneault-Fourrey C."/>
            <person name="LaButti K."/>
            <person name="Lindquist E.A."/>
            <person name="Lipzen A."/>
            <person name="Lundell T."/>
            <person name="Morin E."/>
            <person name="Murat C."/>
            <person name="Sun H."/>
            <person name="Tunlid A."/>
            <person name="Henrissat B."/>
            <person name="Grigoriev I.V."/>
            <person name="Hibbett D.S."/>
            <person name="Martin F."/>
            <person name="Nordberg H.P."/>
            <person name="Cantor M.N."/>
            <person name="Hua S.X."/>
        </authorList>
    </citation>
    <scope>NUCLEOTIDE SEQUENCE [LARGE SCALE GENOMIC DNA]</scope>
    <source>
        <strain evidence="1 2">ATCC 200175</strain>
    </source>
</reference>